<dbReference type="RefSeq" id="WP_271190938.1">
    <property type="nucleotide sequence ID" value="NZ_CP115667.1"/>
</dbReference>
<dbReference type="EMBL" id="CP115667">
    <property type="protein sequence ID" value="WBW49406.1"/>
    <property type="molecule type" value="Genomic_DNA"/>
</dbReference>
<dbReference type="InterPro" id="IPR010982">
    <property type="entry name" value="Lambda_DNA-bd_dom_sf"/>
</dbReference>
<dbReference type="Pfam" id="PF01381">
    <property type="entry name" value="HTH_3"/>
    <property type="match status" value="1"/>
</dbReference>
<evidence type="ECO:0000313" key="4">
    <source>
        <dbReference type="Proteomes" id="UP001210339"/>
    </source>
</evidence>
<dbReference type="PANTHER" id="PTHR46558">
    <property type="entry name" value="TRACRIPTIONAL REGULATORY PROTEIN-RELATED-RELATED"/>
    <property type="match status" value="1"/>
</dbReference>
<name>A0ABY7QSG4_9FIRM</name>
<dbReference type="Proteomes" id="UP001210339">
    <property type="component" value="Chromosome"/>
</dbReference>
<reference evidence="3 4" key="1">
    <citation type="submission" date="2023-01" db="EMBL/GenBank/DDBJ databases">
        <authorList>
            <person name="Lee S.H."/>
            <person name="Jung H.S."/>
            <person name="Yun J.U."/>
        </authorList>
    </citation>
    <scope>NUCLEOTIDE SEQUENCE [LARGE SCALE GENOMIC DNA]</scope>
    <source>
        <strain evidence="3 4">CBA3646</strain>
    </source>
</reference>
<dbReference type="CDD" id="cd00093">
    <property type="entry name" value="HTH_XRE"/>
    <property type="match status" value="1"/>
</dbReference>
<proteinExistence type="predicted"/>
<dbReference type="SMART" id="SM00530">
    <property type="entry name" value="HTH_XRE"/>
    <property type="match status" value="1"/>
</dbReference>
<feature type="domain" description="HTH cro/C1-type" evidence="2">
    <location>
        <begin position="5"/>
        <end position="59"/>
    </location>
</feature>
<dbReference type="SUPFAM" id="SSF47413">
    <property type="entry name" value="lambda repressor-like DNA-binding domains"/>
    <property type="match status" value="1"/>
</dbReference>
<organism evidence="3 4">
    <name type="scientific">Peptoniphilus equinus</name>
    <dbReference type="NCBI Taxonomy" id="3016343"/>
    <lineage>
        <taxon>Bacteria</taxon>
        <taxon>Bacillati</taxon>
        <taxon>Bacillota</taxon>
        <taxon>Tissierellia</taxon>
        <taxon>Tissierellales</taxon>
        <taxon>Peptoniphilaceae</taxon>
        <taxon>Peptoniphilus</taxon>
    </lineage>
</organism>
<dbReference type="Gene3D" id="1.10.260.40">
    <property type="entry name" value="lambda repressor-like DNA-binding domains"/>
    <property type="match status" value="1"/>
</dbReference>
<sequence>MGNNIKYYRQMKGITQQELADKLNVSRQYISEIENGKKLPTVKIAFDCAGVLCTTLEMLFYYL</sequence>
<evidence type="ECO:0000256" key="1">
    <source>
        <dbReference type="ARBA" id="ARBA00023125"/>
    </source>
</evidence>
<keyword evidence="4" id="KW-1185">Reference proteome</keyword>
<dbReference type="PROSITE" id="PS50943">
    <property type="entry name" value="HTH_CROC1"/>
    <property type="match status" value="1"/>
</dbReference>
<protein>
    <submittedName>
        <fullName evidence="3">Helix-turn-helix transcriptional regulator</fullName>
    </submittedName>
</protein>
<gene>
    <name evidence="3" type="ORF">O6R05_05195</name>
</gene>
<dbReference type="InterPro" id="IPR001387">
    <property type="entry name" value="Cro/C1-type_HTH"/>
</dbReference>
<accession>A0ABY7QSG4</accession>
<evidence type="ECO:0000313" key="3">
    <source>
        <dbReference type="EMBL" id="WBW49406.1"/>
    </source>
</evidence>
<dbReference type="PANTHER" id="PTHR46558:SF4">
    <property type="entry name" value="DNA-BIDING PHAGE PROTEIN"/>
    <property type="match status" value="1"/>
</dbReference>
<evidence type="ECO:0000259" key="2">
    <source>
        <dbReference type="PROSITE" id="PS50943"/>
    </source>
</evidence>
<keyword evidence="1" id="KW-0238">DNA-binding</keyword>